<sequence length="527" mass="53456">MRASQALCLIAGLAVTPLASAATSYAVGYSTYLGGSSWEHARDVVTDAQGFTYVVGGTGSGNFTGASLFPAPNVYNAGQPNSAADGSFGGCDVFITKLTPGGQVLWTKYMGGPNYDRAYAVEVDAAGNVYIAGRAGKGFPVNGFQTTFSGTANPSNYGNQNGFVAKLDGNGTLLWSTYVGTGELVRDLALDSAGDIYIPLVMSNLSSRTAFSTPALAAFNGKFTGRYKPTPPTTNTGDVGVAKLKGDGSGVVWATWLGGAGNEGTNPSIRVDANGQSHLLFVTASTSPSLPTAGSASQTNNGGGNDSYLAKLSADGATLIYGTYVGGTGGEGHETHSLALDAQGQAVIAIQTGSTNFPISTGTVGAAPGAVRGANDVAIVRFDLNGARMRSTVIGASGGENPDGIYVAPDGRIVVAGETTSSDFPVTPNALKTAYTAGDAHDGFFFVLSEDMSTVDYATYFGGTQYDNGRTAFLGPDGSVYVAGGTLSSAAQGFPLVNAYDSSYGGGSHPYAPGSGDAWVARFTPVP</sequence>
<gene>
    <name evidence="2" type="ORF">D7X32_26000</name>
</gene>
<organism evidence="2 3">
    <name type="scientific">Corallococcus carmarthensis</name>
    <dbReference type="NCBI Taxonomy" id="2316728"/>
    <lineage>
        <taxon>Bacteria</taxon>
        <taxon>Pseudomonadati</taxon>
        <taxon>Myxococcota</taxon>
        <taxon>Myxococcia</taxon>
        <taxon>Myxococcales</taxon>
        <taxon>Cystobacterineae</taxon>
        <taxon>Myxococcaceae</taxon>
        <taxon>Corallococcus</taxon>
    </lineage>
</organism>
<accession>A0A3A8K5J7</accession>
<protein>
    <submittedName>
        <fullName evidence="2">S-layer protein</fullName>
    </submittedName>
</protein>
<evidence type="ECO:0000313" key="2">
    <source>
        <dbReference type="EMBL" id="RKG99604.1"/>
    </source>
</evidence>
<dbReference type="SUPFAM" id="SSF63829">
    <property type="entry name" value="Calcium-dependent phosphotriesterase"/>
    <property type="match status" value="1"/>
</dbReference>
<dbReference type="AlphaFoldDB" id="A0A3A8K5J7"/>
<dbReference type="Proteomes" id="UP000268313">
    <property type="component" value="Unassembled WGS sequence"/>
</dbReference>
<keyword evidence="1" id="KW-0732">Signal</keyword>
<dbReference type="InterPro" id="IPR052918">
    <property type="entry name" value="Motility_Chemotaxis_Reg"/>
</dbReference>
<dbReference type="EMBL" id="RAWE01000110">
    <property type="protein sequence ID" value="RKG99604.1"/>
    <property type="molecule type" value="Genomic_DNA"/>
</dbReference>
<evidence type="ECO:0000313" key="3">
    <source>
        <dbReference type="Proteomes" id="UP000268313"/>
    </source>
</evidence>
<dbReference type="PANTHER" id="PTHR35580:SF1">
    <property type="entry name" value="PHYTASE-LIKE DOMAIN-CONTAINING PROTEIN"/>
    <property type="match status" value="1"/>
</dbReference>
<evidence type="ECO:0000256" key="1">
    <source>
        <dbReference type="SAM" id="SignalP"/>
    </source>
</evidence>
<proteinExistence type="predicted"/>
<feature type="signal peptide" evidence="1">
    <location>
        <begin position="1"/>
        <end position="21"/>
    </location>
</feature>
<comment type="caution">
    <text evidence="2">The sequence shown here is derived from an EMBL/GenBank/DDBJ whole genome shotgun (WGS) entry which is preliminary data.</text>
</comment>
<dbReference type="RefSeq" id="WP_120605264.1">
    <property type="nucleotide sequence ID" value="NZ_RAWE01000110.1"/>
</dbReference>
<dbReference type="OrthoDB" id="7156875at2"/>
<feature type="chain" id="PRO_5017418608" evidence="1">
    <location>
        <begin position="22"/>
        <end position="527"/>
    </location>
</feature>
<name>A0A3A8K5J7_9BACT</name>
<dbReference type="PANTHER" id="PTHR35580">
    <property type="entry name" value="CELL SURFACE GLYCOPROTEIN (S-LAYER PROTEIN)-LIKE PROTEIN"/>
    <property type="match status" value="1"/>
</dbReference>
<reference evidence="3" key="1">
    <citation type="submission" date="2018-09" db="EMBL/GenBank/DDBJ databases">
        <authorList>
            <person name="Livingstone P.G."/>
            <person name="Whitworth D.E."/>
        </authorList>
    </citation>
    <scope>NUCLEOTIDE SEQUENCE [LARGE SCALE GENOMIC DNA]</scope>
    <source>
        <strain evidence="3">CA043D</strain>
    </source>
</reference>
<keyword evidence="3" id="KW-1185">Reference proteome</keyword>